<keyword evidence="3" id="KW-1185">Reference proteome</keyword>
<dbReference type="STRING" id="1229665.N1RTD6"/>
<name>N1RTD6_FUSC4</name>
<dbReference type="OrthoDB" id="6365676at2759"/>
<protein>
    <submittedName>
        <fullName evidence="2">Uncharacterized protein</fullName>
    </submittedName>
</protein>
<proteinExistence type="predicted"/>
<organism evidence="2 3">
    <name type="scientific">Fusarium oxysporum f. sp. cubense (strain race 4)</name>
    <name type="common">Panama disease fungus</name>
    <dbReference type="NCBI Taxonomy" id="2502994"/>
    <lineage>
        <taxon>Eukaryota</taxon>
        <taxon>Fungi</taxon>
        <taxon>Dikarya</taxon>
        <taxon>Ascomycota</taxon>
        <taxon>Pezizomycotina</taxon>
        <taxon>Sordariomycetes</taxon>
        <taxon>Hypocreomycetidae</taxon>
        <taxon>Hypocreales</taxon>
        <taxon>Nectriaceae</taxon>
        <taxon>Fusarium</taxon>
        <taxon>Fusarium oxysporum species complex</taxon>
    </lineage>
</organism>
<evidence type="ECO:0000313" key="2">
    <source>
        <dbReference type="EMBL" id="EMT69913.1"/>
    </source>
</evidence>
<feature type="region of interest" description="Disordered" evidence="1">
    <location>
        <begin position="368"/>
        <end position="406"/>
    </location>
</feature>
<reference evidence="3" key="1">
    <citation type="submission" date="2012-09" db="EMBL/GenBank/DDBJ databases">
        <title>Genome sequencing and comparative transcriptomics of race 1 and race 4 of banana pathogen: Fusarium oxysporum f. sp. cubense.</title>
        <authorList>
            <person name="Fang X."/>
            <person name="Huang J."/>
        </authorList>
    </citation>
    <scope>NUCLEOTIDE SEQUENCE [LARGE SCALE GENOMIC DNA]</scope>
    <source>
        <strain evidence="3">race 4</strain>
    </source>
</reference>
<evidence type="ECO:0000256" key="1">
    <source>
        <dbReference type="SAM" id="MobiDB-lite"/>
    </source>
</evidence>
<reference evidence="3" key="2">
    <citation type="journal article" date="2014" name="PLoS ONE">
        <title>Genome and Transcriptome Analysis of the Fungal Pathogen Fusarium oxysporum f. sp. cubense Causing Banana Vascular Wilt Disease.</title>
        <authorList>
            <person name="Guo L."/>
            <person name="Han L."/>
            <person name="Yang L."/>
            <person name="Zeng H."/>
            <person name="Fan D."/>
            <person name="Zhu Y."/>
            <person name="Feng Y."/>
            <person name="Wang G."/>
            <person name="Peng C."/>
            <person name="Jiang X."/>
            <person name="Zhou D."/>
            <person name="Ni P."/>
            <person name="Liang C."/>
            <person name="Liu L."/>
            <person name="Wang J."/>
            <person name="Mao C."/>
            <person name="Fang X."/>
            <person name="Peng M."/>
            <person name="Huang J."/>
        </authorList>
    </citation>
    <scope>NUCLEOTIDE SEQUENCE [LARGE SCALE GENOMIC DNA]</scope>
    <source>
        <strain evidence="3">race 4</strain>
    </source>
</reference>
<gene>
    <name evidence="2" type="ORF">FOC4_g10008354</name>
</gene>
<dbReference type="HOGENOM" id="CLU_631669_0_0_1"/>
<dbReference type="AlphaFoldDB" id="N1RTD6"/>
<dbReference type="EMBL" id="KB726324">
    <property type="protein sequence ID" value="EMT69913.1"/>
    <property type="molecule type" value="Genomic_DNA"/>
</dbReference>
<accession>N1RTD6</accession>
<dbReference type="Proteomes" id="UP000016929">
    <property type="component" value="Unassembled WGS sequence"/>
</dbReference>
<evidence type="ECO:0000313" key="3">
    <source>
        <dbReference type="Proteomes" id="UP000016929"/>
    </source>
</evidence>
<feature type="compositionally biased region" description="Acidic residues" evidence="1">
    <location>
        <begin position="380"/>
        <end position="406"/>
    </location>
</feature>
<sequence>MEPKHTVASSGARLPIEIILLIVESLVPQNDATRPILPASHPLTKTLLSLTRVSKAIYPTVCKLIWQNCLYLDTKSKLRRFRRYISKKSPITGRLPCDIYGSARLYLNPLPPKVSRSESAVDDGYSEHSRHDWAGYPMQDLRTIYILEDVLITLAPVLKTLIVDMPLRDIDPWEDVIILKSLRQGFEALVNVEELISVKDELYLGETAIGQYQVFTKWPKLRRLCLYNVMMEEQLWKDMASCPQLESAVFIRPDPSDDDLSNDDIKGGWARAWATANHRDTKRDGLVYEEPKMTIAFCNWPPYLPDFNSMIPHWQEVDPDNKISVLNVATHARYDRKARKRGPITSCQDWVRDHSLLGTIWSEVERKGQPVTPPIVFEEGQVEEDDDEWVDDDDGADWSDDDDSSW</sequence>